<reference evidence="3 4" key="1">
    <citation type="submission" date="2016-10" db="EMBL/GenBank/DDBJ databases">
        <authorList>
            <person name="de Groot N.N."/>
        </authorList>
    </citation>
    <scope>NUCLEOTIDE SEQUENCE [LARGE SCALE GENOMIC DNA]</scope>
    <source>
        <strain evidence="3 4">DSM 21800</strain>
    </source>
</reference>
<feature type="domain" description="Sialidase" evidence="2">
    <location>
        <begin position="351"/>
        <end position="511"/>
    </location>
</feature>
<dbReference type="Proteomes" id="UP000199103">
    <property type="component" value="Chromosome I"/>
</dbReference>
<dbReference type="Gene3D" id="2.120.10.10">
    <property type="match status" value="1"/>
</dbReference>
<dbReference type="RefSeq" id="WP_091527843.1">
    <property type="nucleotide sequence ID" value="NZ_LT629772.1"/>
</dbReference>
<proteinExistence type="predicted"/>
<dbReference type="SUPFAM" id="SSF50939">
    <property type="entry name" value="Sialidases"/>
    <property type="match status" value="1"/>
</dbReference>
<evidence type="ECO:0000313" key="3">
    <source>
        <dbReference type="EMBL" id="SDT22228.1"/>
    </source>
</evidence>
<sequence>MRSRIRTFAALIAAALVVVTLHMTDSVASSPTQTWDFESDAVGELPAGCRPTDSAQPGRVTDAIAYRGQQALDLTDRSPEAQTAVACRSDVSSGIDLRMAVRPESLTDGVTVSLLGSFLDIDQVDTPVFKIWIKPDGSVFWFDGLAQDALGWTQIGRAHTMPTGTWSTLAIQVPTNLTTAFIHASTDAEASVPGARFDNSTYVGAAGPVGISPVATISGFQIGTGQTVTGVDRVQIDDVHVGTGSGLTPPAPDPTFVIGQRTVIDATSDGLVQMPNSSTTRRLPGGGQEALVTYPVHGDATHDTGTAMASSIDGGHTWSDVSERNPFPDEQSFYLTALRNGDLLAVNYHTFMTAGTDNHQAAVPTAISTDGGRTWIHREGQMTAPQRMRPISTATSRPGFPLGGFVLVHSVLEDANGTLYQSGYGYYATDKHYRSIVMTSTDRGENWQVRSTIAVNDQLSSHPRFEGFGEPALAFAADGSLVAVMRTGNYQPLYQSRSANAGYAWTTPTVVTASDGIPVTGVFPDLKLMGNGTLVLWAGRPGQFLLASRDGTGRSWSPTRMVDYRNSGNGTLTPVGRNRLVVFGDRGADWTPNTNRRKEIWSRPVVVAGRG</sequence>
<feature type="chain" id="PRO_5009266700" evidence="1">
    <location>
        <begin position="29"/>
        <end position="611"/>
    </location>
</feature>
<dbReference type="InterPro" id="IPR036278">
    <property type="entry name" value="Sialidase_sf"/>
</dbReference>
<dbReference type="AlphaFoldDB" id="A0A1H1YL06"/>
<protein>
    <submittedName>
        <fullName evidence="3">BNR repeat-like domain-containing protein</fullName>
    </submittedName>
</protein>
<organism evidence="3 4">
    <name type="scientific">Microlunatus soli</name>
    <dbReference type="NCBI Taxonomy" id="630515"/>
    <lineage>
        <taxon>Bacteria</taxon>
        <taxon>Bacillati</taxon>
        <taxon>Actinomycetota</taxon>
        <taxon>Actinomycetes</taxon>
        <taxon>Propionibacteriales</taxon>
        <taxon>Propionibacteriaceae</taxon>
        <taxon>Microlunatus</taxon>
    </lineage>
</organism>
<evidence type="ECO:0000259" key="2">
    <source>
        <dbReference type="Pfam" id="PF13088"/>
    </source>
</evidence>
<evidence type="ECO:0000313" key="4">
    <source>
        <dbReference type="Proteomes" id="UP000199103"/>
    </source>
</evidence>
<dbReference type="STRING" id="630515.SAMN04489812_4648"/>
<accession>A0A1H1YL06</accession>
<dbReference type="EMBL" id="LT629772">
    <property type="protein sequence ID" value="SDT22228.1"/>
    <property type="molecule type" value="Genomic_DNA"/>
</dbReference>
<keyword evidence="1" id="KW-0732">Signal</keyword>
<gene>
    <name evidence="3" type="ORF">SAMN04489812_4648</name>
</gene>
<dbReference type="InterPro" id="IPR011040">
    <property type="entry name" value="Sialidase"/>
</dbReference>
<keyword evidence="4" id="KW-1185">Reference proteome</keyword>
<feature type="signal peptide" evidence="1">
    <location>
        <begin position="1"/>
        <end position="28"/>
    </location>
</feature>
<evidence type="ECO:0000256" key="1">
    <source>
        <dbReference type="SAM" id="SignalP"/>
    </source>
</evidence>
<name>A0A1H1YL06_9ACTN</name>
<dbReference type="Pfam" id="PF13088">
    <property type="entry name" value="BNR_2"/>
    <property type="match status" value="1"/>
</dbReference>
<dbReference type="CDD" id="cd15482">
    <property type="entry name" value="Sialidase_non-viral"/>
    <property type="match status" value="1"/>
</dbReference>